<reference evidence="6 7" key="1">
    <citation type="submission" date="2019-02" db="EMBL/GenBank/DDBJ databases">
        <title>Complete Genome Sequence and Methylome Analysis of free living Spirochaetas.</title>
        <authorList>
            <person name="Fomenkov A."/>
            <person name="Dubinina G."/>
            <person name="Leshcheva N."/>
            <person name="Mikheeva N."/>
            <person name="Grabovich M."/>
            <person name="Vincze T."/>
            <person name="Roberts R.J."/>
        </authorList>
    </citation>
    <scope>NUCLEOTIDE SEQUENCE [LARGE SCALE GENOMIC DNA]</scope>
    <source>
        <strain evidence="6 7">K2</strain>
    </source>
</reference>
<evidence type="ECO:0000313" key="7">
    <source>
        <dbReference type="Proteomes" id="UP000324209"/>
    </source>
</evidence>
<evidence type="ECO:0000256" key="2">
    <source>
        <dbReference type="ARBA" id="ARBA00012438"/>
    </source>
</evidence>
<evidence type="ECO:0000313" key="6">
    <source>
        <dbReference type="EMBL" id="QEN08213.1"/>
    </source>
</evidence>
<dbReference type="RefSeq" id="WP_149486293.1">
    <property type="nucleotide sequence ID" value="NZ_CP036150.1"/>
</dbReference>
<dbReference type="CDD" id="cd00075">
    <property type="entry name" value="HATPase"/>
    <property type="match status" value="1"/>
</dbReference>
<dbReference type="Pfam" id="PF02518">
    <property type="entry name" value="HATPase_c"/>
    <property type="match status" value="1"/>
</dbReference>
<dbReference type="AlphaFoldDB" id="A0A5C1QJ82"/>
<feature type="domain" description="Histidine kinase" evidence="5">
    <location>
        <begin position="334"/>
        <end position="562"/>
    </location>
</feature>
<dbReference type="SMART" id="SM00387">
    <property type="entry name" value="HATPase_c"/>
    <property type="match status" value="1"/>
</dbReference>
<keyword evidence="7" id="KW-1185">Reference proteome</keyword>
<dbReference type="CDD" id="cd00082">
    <property type="entry name" value="HisKA"/>
    <property type="match status" value="1"/>
</dbReference>
<dbReference type="InterPro" id="IPR005467">
    <property type="entry name" value="His_kinase_dom"/>
</dbReference>
<dbReference type="InterPro" id="IPR036890">
    <property type="entry name" value="HATPase_C_sf"/>
</dbReference>
<dbReference type="Proteomes" id="UP000324209">
    <property type="component" value="Chromosome"/>
</dbReference>
<protein>
    <recommendedName>
        <fullName evidence="2">histidine kinase</fullName>
        <ecNumber evidence="2">2.7.13.3</ecNumber>
    </recommendedName>
</protein>
<dbReference type="InterPro" id="IPR003661">
    <property type="entry name" value="HisK_dim/P_dom"/>
</dbReference>
<dbReference type="EC" id="2.7.13.3" evidence="2"/>
<dbReference type="PROSITE" id="PS50109">
    <property type="entry name" value="HIS_KIN"/>
    <property type="match status" value="1"/>
</dbReference>
<feature type="transmembrane region" description="Helical" evidence="4">
    <location>
        <begin position="12"/>
        <end position="32"/>
    </location>
</feature>
<evidence type="ECO:0000256" key="4">
    <source>
        <dbReference type="SAM" id="Phobius"/>
    </source>
</evidence>
<dbReference type="InterPro" id="IPR036097">
    <property type="entry name" value="HisK_dim/P_sf"/>
</dbReference>
<keyword evidence="4" id="KW-1133">Transmembrane helix</keyword>
<dbReference type="GO" id="GO:0000155">
    <property type="term" value="F:phosphorelay sensor kinase activity"/>
    <property type="evidence" value="ECO:0007669"/>
    <property type="project" value="InterPro"/>
</dbReference>
<dbReference type="SUPFAM" id="SSF55874">
    <property type="entry name" value="ATPase domain of HSP90 chaperone/DNA topoisomerase II/histidine kinase"/>
    <property type="match status" value="1"/>
</dbReference>
<dbReference type="PANTHER" id="PTHR43547:SF2">
    <property type="entry name" value="HYBRID SIGNAL TRANSDUCTION HISTIDINE KINASE C"/>
    <property type="match status" value="1"/>
</dbReference>
<dbReference type="PRINTS" id="PR00344">
    <property type="entry name" value="BCTRLSENSOR"/>
</dbReference>
<gene>
    <name evidence="6" type="ORF">EXM22_09520</name>
</gene>
<evidence type="ECO:0000259" key="5">
    <source>
        <dbReference type="PROSITE" id="PS50109"/>
    </source>
</evidence>
<keyword evidence="4" id="KW-0472">Membrane</keyword>
<accession>A0A5C1QJ82</accession>
<dbReference type="InterPro" id="IPR003594">
    <property type="entry name" value="HATPase_dom"/>
</dbReference>
<keyword evidence="6" id="KW-0808">Transferase</keyword>
<comment type="catalytic activity">
    <reaction evidence="1">
        <text>ATP + protein L-histidine = ADP + protein N-phospho-L-histidine.</text>
        <dbReference type="EC" id="2.7.13.3"/>
    </reaction>
</comment>
<dbReference type="SUPFAM" id="SSF47384">
    <property type="entry name" value="Homodimeric domain of signal transducing histidine kinase"/>
    <property type="match status" value="1"/>
</dbReference>
<dbReference type="KEGG" id="ock:EXM22_09520"/>
<dbReference type="OrthoDB" id="9780487at2"/>
<dbReference type="SMART" id="SM00388">
    <property type="entry name" value="HisKA"/>
    <property type="match status" value="1"/>
</dbReference>
<dbReference type="PANTHER" id="PTHR43547">
    <property type="entry name" value="TWO-COMPONENT HISTIDINE KINASE"/>
    <property type="match status" value="1"/>
</dbReference>
<keyword evidence="3" id="KW-0597">Phosphoprotein</keyword>
<dbReference type="Pfam" id="PF00512">
    <property type="entry name" value="HisKA"/>
    <property type="match status" value="1"/>
</dbReference>
<keyword evidence="4" id="KW-0812">Transmembrane</keyword>
<evidence type="ECO:0000256" key="3">
    <source>
        <dbReference type="ARBA" id="ARBA00022553"/>
    </source>
</evidence>
<organism evidence="6 7">
    <name type="scientific">Oceanispirochaeta crateris</name>
    <dbReference type="NCBI Taxonomy" id="2518645"/>
    <lineage>
        <taxon>Bacteria</taxon>
        <taxon>Pseudomonadati</taxon>
        <taxon>Spirochaetota</taxon>
        <taxon>Spirochaetia</taxon>
        <taxon>Spirochaetales</taxon>
        <taxon>Spirochaetaceae</taxon>
        <taxon>Oceanispirochaeta</taxon>
    </lineage>
</organism>
<proteinExistence type="predicted"/>
<dbReference type="Gene3D" id="3.30.565.10">
    <property type="entry name" value="Histidine kinase-like ATPase, C-terminal domain"/>
    <property type="match status" value="1"/>
</dbReference>
<sequence length="569" mass="64771">MEANKKDYSTLLLIILLLILTGVANLILYKFFKADLIQNNYREVQKLESIVLGTYAREYQRMILLVQTIQKLDSSSDESLQASLDSLIADYGPDGQIPFLIREASFFHIDPRSDASLKEGEFSIQSMPTFETGPLETILSHTPQGREDIRLQVILDTEGMARYYIQPAVEESLPGYSLQWIDISEDPVNYKAPYESEENIRFQPLAALIGWPHNTKADLFIHLPIDFDNRHPFIPGDKEMLENESSKTDEIVKNFKDRIFPIRPEMNPVKKSDRILSIGFDKAPYYADLEKKSALYWLLSNLVILGTALVFLLLMIQMKKLKRMRSRENEFVASMTHELRTPLTVIQSAADNLSIGIIAPEKVARYGQVMKDQVQRLSAMVEEILLFSSMEGNHQKQTSQIDLDMTALVDELKGRFAAWAEDKNIQISWNLEGFPESVTGYPDETKLILSNLIGNAMTHGCPAASSPLRIKFRYLIAGKLRVIIEDEGPGIPPAEQKKIFDPFYRTLFTREHQIRGSGLGLFIARKKTELLGGTLRLESPYKKLSPEKQRGCRFVLDLPCQCKTTEDHT</sequence>
<feature type="transmembrane region" description="Helical" evidence="4">
    <location>
        <begin position="294"/>
        <end position="316"/>
    </location>
</feature>
<dbReference type="InterPro" id="IPR004358">
    <property type="entry name" value="Sig_transdc_His_kin-like_C"/>
</dbReference>
<dbReference type="EMBL" id="CP036150">
    <property type="protein sequence ID" value="QEN08213.1"/>
    <property type="molecule type" value="Genomic_DNA"/>
</dbReference>
<keyword evidence="6" id="KW-0418">Kinase</keyword>
<name>A0A5C1QJ82_9SPIO</name>
<dbReference type="Gene3D" id="1.10.287.130">
    <property type="match status" value="1"/>
</dbReference>
<evidence type="ECO:0000256" key="1">
    <source>
        <dbReference type="ARBA" id="ARBA00000085"/>
    </source>
</evidence>